<dbReference type="Pfam" id="PF00867">
    <property type="entry name" value="XPG_I"/>
    <property type="match status" value="1"/>
</dbReference>
<dbReference type="AlphaFoldDB" id="A0A516AG49"/>
<evidence type="ECO:0000313" key="6">
    <source>
        <dbReference type="EMBL" id="QDO16292.1"/>
    </source>
</evidence>
<reference evidence="6" key="1">
    <citation type="journal article" date="2019" name="Microorganisms">
        <title>DNA Damage Response Pathways in Dinoflagellates.</title>
        <authorList>
            <person name="Li C."/>
            <person name="Wong J."/>
        </authorList>
    </citation>
    <scope>NUCLEOTIDE SEQUENCE</scope>
</reference>
<dbReference type="SMART" id="SM00485">
    <property type="entry name" value="XPGN"/>
    <property type="match status" value="1"/>
</dbReference>
<dbReference type="SUPFAM" id="SSF88723">
    <property type="entry name" value="PIN domain-like"/>
    <property type="match status" value="1"/>
</dbReference>
<feature type="compositionally biased region" description="Polar residues" evidence="3">
    <location>
        <begin position="700"/>
        <end position="715"/>
    </location>
</feature>
<protein>
    <submittedName>
        <fullName evidence="6">Flap endonuclease GEN-like protein</fullName>
    </submittedName>
</protein>
<name>A0A516AG49_LINPO</name>
<evidence type="ECO:0000256" key="1">
    <source>
        <dbReference type="ARBA" id="ARBA00022553"/>
    </source>
</evidence>
<evidence type="ECO:0000256" key="2">
    <source>
        <dbReference type="ARBA" id="ARBA00023128"/>
    </source>
</evidence>
<dbReference type="EMBL" id="MN125825">
    <property type="protein sequence ID" value="QDO16292.1"/>
    <property type="molecule type" value="mRNA"/>
</dbReference>
<organism evidence="6">
    <name type="scientific">Lingulaulax polyedra</name>
    <name type="common">Dinoflagellate</name>
    <name type="synonym">Lingulodinium polyedra</name>
    <dbReference type="NCBI Taxonomy" id="160621"/>
    <lineage>
        <taxon>Eukaryota</taxon>
        <taxon>Sar</taxon>
        <taxon>Alveolata</taxon>
        <taxon>Dinophyceae</taxon>
        <taxon>Gonyaulacales</taxon>
        <taxon>Lingulodiniaceae</taxon>
        <taxon>Lingulaulax</taxon>
    </lineage>
</organism>
<dbReference type="PANTHER" id="PTHR11081">
    <property type="entry name" value="FLAP ENDONUCLEASE FAMILY MEMBER"/>
    <property type="match status" value="1"/>
</dbReference>
<keyword evidence="1" id="KW-0597">Phosphoprotein</keyword>
<evidence type="ECO:0000259" key="5">
    <source>
        <dbReference type="SMART" id="SM00485"/>
    </source>
</evidence>
<keyword evidence="6" id="KW-0540">Nuclease</keyword>
<dbReference type="InterPro" id="IPR006086">
    <property type="entry name" value="XPG-I_dom"/>
</dbReference>
<dbReference type="Gene3D" id="3.40.50.1010">
    <property type="entry name" value="5'-nuclease"/>
    <property type="match status" value="2"/>
</dbReference>
<keyword evidence="6" id="KW-0378">Hydrolase</keyword>
<feature type="compositionally biased region" description="Low complexity" evidence="3">
    <location>
        <begin position="588"/>
        <end position="600"/>
    </location>
</feature>
<dbReference type="GO" id="GO:0017108">
    <property type="term" value="F:5'-flap endonuclease activity"/>
    <property type="evidence" value="ECO:0007669"/>
    <property type="project" value="TreeGrafter"/>
</dbReference>
<dbReference type="InterPro" id="IPR029060">
    <property type="entry name" value="PIN-like_dom_sf"/>
</dbReference>
<accession>A0A516AG49</accession>
<dbReference type="SMART" id="SM00484">
    <property type="entry name" value="XPGI"/>
    <property type="match status" value="1"/>
</dbReference>
<feature type="compositionally biased region" description="Polar residues" evidence="3">
    <location>
        <begin position="815"/>
        <end position="824"/>
    </location>
</feature>
<evidence type="ECO:0000259" key="4">
    <source>
        <dbReference type="SMART" id="SM00484"/>
    </source>
</evidence>
<feature type="region of interest" description="Disordered" evidence="3">
    <location>
        <begin position="806"/>
        <end position="839"/>
    </location>
</feature>
<evidence type="ECO:0000256" key="3">
    <source>
        <dbReference type="SAM" id="MobiDB-lite"/>
    </source>
</evidence>
<dbReference type="InterPro" id="IPR006085">
    <property type="entry name" value="XPG_DNA_repair_N"/>
</dbReference>
<proteinExistence type="evidence at transcript level"/>
<feature type="region of interest" description="Disordered" evidence="3">
    <location>
        <begin position="588"/>
        <end position="727"/>
    </location>
</feature>
<keyword evidence="2" id="KW-0496">Mitochondrion</keyword>
<dbReference type="PANTHER" id="PTHR11081:SF59">
    <property type="entry name" value="FI23547P1"/>
    <property type="match status" value="1"/>
</dbReference>
<feature type="domain" description="XPG N-terminal" evidence="5">
    <location>
        <begin position="1"/>
        <end position="101"/>
    </location>
</feature>
<feature type="domain" description="XPG-I" evidence="4">
    <location>
        <begin position="116"/>
        <end position="188"/>
    </location>
</feature>
<sequence>MGPPGLWAELRRSGASELLSGPCVEDLLEGKVVAVDGAVWLYEAQLQQKVAQAYGSTGAALKVVFERCARWLRKGVLPVVVLEGHGGGRAHRVFSRGRGALGAAFAPQPLVRSMLGTLGIPCVDAEGEAEATCAALAAAGACDFVATSDFDALLFGAPRVLRGLDLSADGPSQCELWEAASIERATGLDRHALIAAAFLVGCDYDCRTGGAFGVTWRQGPGADRDGSGIRGVGPRQALAAARALRAAGGGNALGALESILAGGDVPCIAVELADAAQQCRACRRHCDGDVEGCAQSTDDDTGLATAGACSPSQTRSPHHELVGCTCVSADDAEARGVAAHVLRRVKSKAAKEPRCLIGLHAVVRQYGRATACQLAGGGAGGASYAWRGLDEDAAVAVLSKVFPQQAREKLKPLQLEWVLRRLVAECPASALSAPHERCKWAASQGLPCVPLSAKCAKQQSGGSGRAPYAVVAWAAVAGNGSTAPLELPRAARCARVGLVQSCRLLDAEAPGSQPKQARLCTQGGFLALKRPDACESPAAAPPDLIRAMPTPAKRRRLSFSMSKLRTCISRLPTRPLASDASCFNIGDPAAPDGPASDDSPLLAPAPSAGRAHAPDGPASDDSPLLAPAPSAGRAHAPDGPASDDSPLLAPAPSVGKARAPDGPEPDDDSPLLAPASSAGKARGGARRGGSSNDSHGEMSGTESTGPTQTPATQTHSESEESPWADSCSSEALLWAPAEGKEQLGPLAGSGFPCGEAVVIDLEAAEQCAMDSGAAAAEAVAHVASEGHACGSVAELPAASSEAALAPQQAAAKLQRATSPQESSGTGRGHGCSSPGADVDVDDEVSLAEFMAARGRRKAMVRGPGAAEAPGALEVAASASSIGSTSTAIRRRWVCQVIG</sequence>
<keyword evidence="6" id="KW-0255">Endonuclease</keyword>
<dbReference type="PRINTS" id="PR00853">
    <property type="entry name" value="XPGRADSUPER"/>
</dbReference>
<dbReference type="InterPro" id="IPR006084">
    <property type="entry name" value="XPG/Rad2"/>
</dbReference>